<feature type="region of interest" description="Disordered" evidence="1">
    <location>
        <begin position="1"/>
        <end position="25"/>
    </location>
</feature>
<sequence>MPKNKRPVPRKASESNKSNEWADDKDEIQTQALCDLAIVLAEQDDSEDAAEIEARRQSHADLHKVIRKSLQQKKDEILYDAIERTRYADSDAFQFLKTTIEEASEVLLVRRDNGKALELNVFVIPLFARVAGGLKREQCFQDDEAFAALSASIKEAQLESPDASVVLVSHAYHMDEIDSIRYSDLFEMNRDAFAAMADKKLAPATAIERSFGTWPDNQFAADDEALELRFLLGFALKSADDPFYLVPADEAAADAYFAARQERFQQWAERVAPLVQRCLVTDGSEIAIHFLYQDLFHGGKERGMAEYFMLLMMSELNHGLEQKGCAPYDARAVVGPADVRGEMLLRVSLYGHDGVLLVSAEKPLGATGDLQAEIDDVYDALTTIGITSLAVAMKFDADGQPLDVQAYPV</sequence>
<name>A0A127PST7_9BURK</name>
<gene>
    <name evidence="2" type="ORF">CAter282_3030</name>
</gene>
<dbReference type="EMBL" id="CP013235">
    <property type="protein sequence ID" value="AMP10745.1"/>
    <property type="molecule type" value="Genomic_DNA"/>
</dbReference>
<evidence type="ECO:0000313" key="2">
    <source>
        <dbReference type="EMBL" id="AMP10745.1"/>
    </source>
</evidence>
<evidence type="ECO:0008006" key="4">
    <source>
        <dbReference type="Google" id="ProtNLM"/>
    </source>
</evidence>
<dbReference type="AlphaFoldDB" id="A0A127PST7"/>
<evidence type="ECO:0000256" key="1">
    <source>
        <dbReference type="SAM" id="MobiDB-lite"/>
    </source>
</evidence>
<reference evidence="2 3" key="1">
    <citation type="submission" date="2015-11" db="EMBL/GenBank/DDBJ databases">
        <title>Exploring the genomic traits of fungus-feeding bacterial genus Collimonas.</title>
        <authorList>
            <person name="Song C."/>
            <person name="Schmidt R."/>
            <person name="de Jager V."/>
            <person name="Krzyzanowska D."/>
            <person name="Jongedijk E."/>
            <person name="Cankar K."/>
            <person name="Beekwilder J."/>
            <person name="van Veen A."/>
            <person name="de Boer W."/>
            <person name="van Veen J.A."/>
            <person name="Garbeva P."/>
        </authorList>
    </citation>
    <scope>NUCLEOTIDE SEQUENCE [LARGE SCALE GENOMIC DNA]</scope>
    <source>
        <strain evidence="2 3">Ter282</strain>
    </source>
</reference>
<dbReference type="PATRIC" id="fig|279058.17.peg.3302"/>
<dbReference type="RefSeq" id="WP_061533908.1">
    <property type="nucleotide sequence ID" value="NZ_CP013233.1"/>
</dbReference>
<organism evidence="2 3">
    <name type="scientific">Collimonas arenae</name>
    <dbReference type="NCBI Taxonomy" id="279058"/>
    <lineage>
        <taxon>Bacteria</taxon>
        <taxon>Pseudomonadati</taxon>
        <taxon>Pseudomonadota</taxon>
        <taxon>Betaproteobacteria</taxon>
        <taxon>Burkholderiales</taxon>
        <taxon>Oxalobacteraceae</taxon>
        <taxon>Collimonas</taxon>
    </lineage>
</organism>
<proteinExistence type="predicted"/>
<keyword evidence="3" id="KW-1185">Reference proteome</keyword>
<evidence type="ECO:0000313" key="3">
    <source>
        <dbReference type="Proteomes" id="UP000071778"/>
    </source>
</evidence>
<dbReference type="Proteomes" id="UP000071778">
    <property type="component" value="Chromosome"/>
</dbReference>
<dbReference type="OrthoDB" id="8742807at2"/>
<protein>
    <recommendedName>
        <fullName evidence="4">DUF2863 family protein</fullName>
    </recommendedName>
</protein>
<accession>A0A127PST7</accession>
<dbReference type="Pfam" id="PF11062">
    <property type="entry name" value="DUF2863"/>
    <property type="match status" value="1"/>
</dbReference>
<dbReference type="InterPro" id="IPR021292">
    <property type="entry name" value="DUF2863"/>
</dbReference>